<evidence type="ECO:0000256" key="2">
    <source>
        <dbReference type="ARBA" id="ARBA00022737"/>
    </source>
</evidence>
<dbReference type="InterPro" id="IPR011042">
    <property type="entry name" value="6-blade_b-propeller_TolB-like"/>
</dbReference>
<keyword evidence="5" id="KW-0456">Lyase</keyword>
<evidence type="ECO:0000256" key="3">
    <source>
        <dbReference type="ARBA" id="ARBA00023180"/>
    </source>
</evidence>
<dbReference type="PANTHER" id="PTHR10680:SF36">
    <property type="entry name" value="PEPTIDYL-ALPHA-HYDROXYGLYCINE ALPHA-AMIDATING LYASE 1"/>
    <property type="match status" value="1"/>
</dbReference>
<organism evidence="5 6">
    <name type="scientific">Armadillidium nasatum</name>
    <dbReference type="NCBI Taxonomy" id="96803"/>
    <lineage>
        <taxon>Eukaryota</taxon>
        <taxon>Metazoa</taxon>
        <taxon>Ecdysozoa</taxon>
        <taxon>Arthropoda</taxon>
        <taxon>Crustacea</taxon>
        <taxon>Multicrustacea</taxon>
        <taxon>Malacostraca</taxon>
        <taxon>Eumalacostraca</taxon>
        <taxon>Peracarida</taxon>
        <taxon>Isopoda</taxon>
        <taxon>Oniscidea</taxon>
        <taxon>Crinocheta</taxon>
        <taxon>Armadillidiidae</taxon>
        <taxon>Armadillidium</taxon>
    </lineage>
</organism>
<evidence type="ECO:0000256" key="1">
    <source>
        <dbReference type="ARBA" id="ARBA00022729"/>
    </source>
</evidence>
<feature type="repeat" description="NHL" evidence="4">
    <location>
        <begin position="154"/>
        <end position="198"/>
    </location>
</feature>
<feature type="repeat" description="NHL" evidence="4">
    <location>
        <begin position="217"/>
        <end position="248"/>
    </location>
</feature>
<keyword evidence="6" id="KW-1185">Reference proteome</keyword>
<dbReference type="GO" id="GO:0005576">
    <property type="term" value="C:extracellular region"/>
    <property type="evidence" value="ECO:0007669"/>
    <property type="project" value="TreeGrafter"/>
</dbReference>
<evidence type="ECO:0000313" key="5">
    <source>
        <dbReference type="EMBL" id="KAB7494880.1"/>
    </source>
</evidence>
<keyword evidence="3" id="KW-0325">Glycoprotein</keyword>
<keyword evidence="1" id="KW-0732">Signal</keyword>
<dbReference type="GO" id="GO:0016829">
    <property type="term" value="F:lyase activity"/>
    <property type="evidence" value="ECO:0007669"/>
    <property type="project" value="UniProtKB-KW"/>
</dbReference>
<dbReference type="EMBL" id="SEYY01023392">
    <property type="protein sequence ID" value="KAB7494880.1"/>
    <property type="molecule type" value="Genomic_DNA"/>
</dbReference>
<dbReference type="CDD" id="cd14958">
    <property type="entry name" value="NHL_PAL_like"/>
    <property type="match status" value="1"/>
</dbReference>
<dbReference type="AlphaFoldDB" id="A0A5N5SMF3"/>
<dbReference type="PROSITE" id="PS51125">
    <property type="entry name" value="NHL"/>
    <property type="match status" value="2"/>
</dbReference>
<dbReference type="OrthoDB" id="10018185at2759"/>
<comment type="caution">
    <text evidence="5">The sequence shown here is derived from an EMBL/GenBank/DDBJ whole genome shotgun (WGS) entry which is preliminary data.</text>
</comment>
<dbReference type="Pfam" id="PF01436">
    <property type="entry name" value="NHL"/>
    <property type="match status" value="2"/>
</dbReference>
<evidence type="ECO:0000313" key="6">
    <source>
        <dbReference type="Proteomes" id="UP000326759"/>
    </source>
</evidence>
<sequence length="301" mass="33005">MRHESILLRVMSMLNNYVIVSMETDRCLNSFIDEVPNTLTHPREVRGWGLTIPNSHVSGVAVDVDGNPVIFHRGNRFWNYDTFNSTQHIQTPDPIPEDVVMILDKESGEVIEKWGKNMFYLPHGITIDKKGNTWLTDAGSHQFPPGSKTASLTLGEKLQPGEDNSHFCKPSAVAVASSGEFFVADGYCNARVLHFSPDGTLKGQYGHYGNEETISSLNVPHGLTLNEELNTLCIADRDNGRIVCIKAGLNDPKSFGKDVVIIPEPNHIRVFDIAFVGNGLVGISGSEEEGIALGAFTTLTV</sequence>
<accession>A0A5N5SMF3</accession>
<dbReference type="SUPFAM" id="SSF63829">
    <property type="entry name" value="Calcium-dependent phosphotriesterase"/>
    <property type="match status" value="1"/>
</dbReference>
<evidence type="ECO:0000256" key="4">
    <source>
        <dbReference type="PROSITE-ProRule" id="PRU00504"/>
    </source>
</evidence>
<name>A0A5N5SMF3_9CRUS</name>
<reference evidence="5 6" key="1">
    <citation type="journal article" date="2019" name="PLoS Biol.">
        <title>Sex chromosomes control vertical transmission of feminizing Wolbachia symbionts in an isopod.</title>
        <authorList>
            <person name="Becking T."/>
            <person name="Chebbi M.A."/>
            <person name="Giraud I."/>
            <person name="Moumen B."/>
            <person name="Laverre T."/>
            <person name="Caubet Y."/>
            <person name="Peccoud J."/>
            <person name="Gilbert C."/>
            <person name="Cordaux R."/>
        </authorList>
    </citation>
    <scope>NUCLEOTIDE SEQUENCE [LARGE SCALE GENOMIC DNA]</scope>
    <source>
        <strain evidence="5">ANa2</strain>
        <tissue evidence="5">Whole body excluding digestive tract and cuticle</tissue>
    </source>
</reference>
<dbReference type="Proteomes" id="UP000326759">
    <property type="component" value="Unassembled WGS sequence"/>
</dbReference>
<dbReference type="InterPro" id="IPR001258">
    <property type="entry name" value="NHL_repeat"/>
</dbReference>
<gene>
    <name evidence="5" type="primary">Pal2</name>
    <name evidence="5" type="ORF">Anas_04670</name>
</gene>
<proteinExistence type="predicted"/>
<dbReference type="Gene3D" id="2.120.10.30">
    <property type="entry name" value="TolB, C-terminal domain"/>
    <property type="match status" value="1"/>
</dbReference>
<keyword evidence="2" id="KW-0677">Repeat</keyword>
<dbReference type="PANTHER" id="PTHR10680">
    <property type="entry name" value="PEPTIDYL-GLYCINE ALPHA-AMIDATING MONOOXYGENASE"/>
    <property type="match status" value="1"/>
</dbReference>
<protein>
    <submittedName>
        <fullName evidence="5">Peptidyl-alpha-hydroxyglycine alpha-amidating lyase 2</fullName>
    </submittedName>
</protein>